<comment type="caution">
    <text evidence="2">The sequence shown here is derived from an EMBL/GenBank/DDBJ whole genome shotgun (WGS) entry which is preliminary data.</text>
</comment>
<protein>
    <submittedName>
        <fullName evidence="2">Uncharacterized protein</fullName>
    </submittedName>
</protein>
<name>G5QCK3_SALMO</name>
<organism evidence="2 3">
    <name type="scientific">Salmonella enterica subsp. enterica serovar Montevideo str. S5-403</name>
    <dbReference type="NCBI Taxonomy" id="913242"/>
    <lineage>
        <taxon>Bacteria</taxon>
        <taxon>Pseudomonadati</taxon>
        <taxon>Pseudomonadota</taxon>
        <taxon>Gammaproteobacteria</taxon>
        <taxon>Enterobacterales</taxon>
        <taxon>Enterobacteriaceae</taxon>
        <taxon>Salmonella</taxon>
    </lineage>
</organism>
<evidence type="ECO:0000313" key="3">
    <source>
        <dbReference type="Proteomes" id="UP000003221"/>
    </source>
</evidence>
<dbReference type="EMBL" id="AFCS01001428">
    <property type="protein sequence ID" value="EHC71337.1"/>
    <property type="molecule type" value="Genomic_DNA"/>
</dbReference>
<feature type="non-terminal residue" evidence="2">
    <location>
        <position position="1"/>
    </location>
</feature>
<feature type="compositionally biased region" description="Basic residues" evidence="1">
    <location>
        <begin position="30"/>
        <end position="40"/>
    </location>
</feature>
<sequence>HLLHIFHATTAVKKMREAHGRRYAPEAPQRKARGLKKHYGFSRNNPPSC</sequence>
<evidence type="ECO:0000313" key="2">
    <source>
        <dbReference type="EMBL" id="EHC71337.1"/>
    </source>
</evidence>
<evidence type="ECO:0000256" key="1">
    <source>
        <dbReference type="SAM" id="MobiDB-lite"/>
    </source>
</evidence>
<accession>G5QCK3</accession>
<dbReference type="Proteomes" id="UP000003221">
    <property type="component" value="Unassembled WGS sequence"/>
</dbReference>
<proteinExistence type="predicted"/>
<gene>
    <name evidence="2" type="ORF">LTSEMON_6438</name>
</gene>
<feature type="region of interest" description="Disordered" evidence="1">
    <location>
        <begin position="16"/>
        <end position="49"/>
    </location>
</feature>
<dbReference type="AlphaFoldDB" id="G5QCK3"/>
<reference evidence="2 3" key="1">
    <citation type="journal article" date="2011" name="BMC Genomics">
        <title>Genome sequencing reveals diversification of virulence factor content and possible host adaptation in distinct subpopulations of Salmonella enterica.</title>
        <authorList>
            <person name="den Bakker H.C."/>
            <person name="Moreno Switt A.I."/>
            <person name="Govoni G."/>
            <person name="Cummings C.A."/>
            <person name="Ranieri M.L."/>
            <person name="Degoricija L."/>
            <person name="Hoelzer K."/>
            <person name="Rodriguez-Rivera L.D."/>
            <person name="Brown S."/>
            <person name="Bolchacova E."/>
            <person name="Furtado M.R."/>
            <person name="Wiedmann M."/>
        </authorList>
    </citation>
    <scope>NUCLEOTIDE SEQUENCE [LARGE SCALE GENOMIC DNA]</scope>
    <source>
        <strain evidence="2 3">S5-403</strain>
    </source>
</reference>